<reference evidence="2 3" key="1">
    <citation type="submission" date="2021-06" db="EMBL/GenBank/DDBJ databases">
        <title>Genome-based taxonomic framework of Microbacterium strains isolated from marine environment, the description of four new species and reclassification of four preexisting species.</title>
        <authorList>
            <person name="Lee S.D."/>
            <person name="Kim S.-M."/>
            <person name="Byeon Y.-S."/>
            <person name="Yang H.L."/>
            <person name="Kim I.S."/>
        </authorList>
    </citation>
    <scope>NUCLEOTIDE SEQUENCE [LARGE SCALE GENOMIC DNA]</scope>
    <source>
        <strain evidence="2 3">KACC 14465</strain>
    </source>
</reference>
<dbReference type="EMBL" id="CP078075">
    <property type="protein sequence ID" value="WDM42522.1"/>
    <property type="molecule type" value="Genomic_DNA"/>
</dbReference>
<gene>
    <name evidence="2" type="ORF">KV395_04215</name>
</gene>
<keyword evidence="3" id="KW-1185">Reference proteome</keyword>
<evidence type="ECO:0000256" key="1">
    <source>
        <dbReference type="SAM" id="MobiDB-lite"/>
    </source>
</evidence>
<protein>
    <recommendedName>
        <fullName evidence="4">Helix-turn-helix domain-containing protein</fullName>
    </recommendedName>
</protein>
<dbReference type="RefSeq" id="WP_282216375.1">
    <property type="nucleotide sequence ID" value="NZ_BAAAUN010000001.1"/>
</dbReference>
<feature type="compositionally biased region" description="Pro residues" evidence="1">
    <location>
        <begin position="103"/>
        <end position="112"/>
    </location>
</feature>
<feature type="region of interest" description="Disordered" evidence="1">
    <location>
        <begin position="99"/>
        <end position="154"/>
    </location>
</feature>
<feature type="compositionally biased region" description="Basic and acidic residues" evidence="1">
    <location>
        <begin position="129"/>
        <end position="139"/>
    </location>
</feature>
<dbReference type="Proteomes" id="UP001215097">
    <property type="component" value="Chromosome"/>
</dbReference>
<proteinExistence type="predicted"/>
<organism evidence="2 3">
    <name type="scientific">Microbacterium luteolum</name>
    <name type="common">Aureobacterium luteolum</name>
    <dbReference type="NCBI Taxonomy" id="69367"/>
    <lineage>
        <taxon>Bacteria</taxon>
        <taxon>Bacillati</taxon>
        <taxon>Actinomycetota</taxon>
        <taxon>Actinomycetes</taxon>
        <taxon>Micrococcales</taxon>
        <taxon>Microbacteriaceae</taxon>
        <taxon>Microbacterium</taxon>
    </lineage>
</organism>
<name>A0ABY7XKC1_MICLT</name>
<sequence length="241" mass="27081">MKPEFWRSDDVAELDWHHRLVYIGLWSYVDDGGVGRDDIRLIVADLFPLDDRDEASRRTQEALTELSRSGHIVRYVVDGKAYLHIPTLLSHQVINRPSKKRLPLPPNTPQPPLAEDSVSVPGALTPGGEGDRDQGKGRGGDSAPTPTCRRHETWDHNEPCRACGADRLAHEAWRKTLDADWDNALTSMESPHPSTPVPIRGKTMSERLEDCADDSLTHRWLSDGTCMRCEQRREHQDLGAA</sequence>
<evidence type="ECO:0000313" key="3">
    <source>
        <dbReference type="Proteomes" id="UP001215097"/>
    </source>
</evidence>
<evidence type="ECO:0000313" key="2">
    <source>
        <dbReference type="EMBL" id="WDM42522.1"/>
    </source>
</evidence>
<evidence type="ECO:0008006" key="4">
    <source>
        <dbReference type="Google" id="ProtNLM"/>
    </source>
</evidence>
<accession>A0ABY7XKC1</accession>